<evidence type="ECO:0000313" key="2">
    <source>
        <dbReference type="EMBL" id="OCB87446.1"/>
    </source>
</evidence>
<protein>
    <submittedName>
        <fullName evidence="2">Uncharacterized protein</fullName>
    </submittedName>
</protein>
<feature type="compositionally biased region" description="Basic residues" evidence="1">
    <location>
        <begin position="62"/>
        <end position="74"/>
    </location>
</feature>
<dbReference type="OrthoDB" id="3226344at2759"/>
<feature type="compositionally biased region" description="Pro residues" evidence="1">
    <location>
        <begin position="202"/>
        <end position="212"/>
    </location>
</feature>
<feature type="region of interest" description="Disordered" evidence="1">
    <location>
        <begin position="42"/>
        <end position="100"/>
    </location>
</feature>
<feature type="compositionally biased region" description="Polar residues" evidence="1">
    <location>
        <begin position="187"/>
        <end position="201"/>
    </location>
</feature>
<organism evidence="2 3">
    <name type="scientific">Sanghuangporus baumii</name>
    <name type="common">Phellinus baumii</name>
    <dbReference type="NCBI Taxonomy" id="108892"/>
    <lineage>
        <taxon>Eukaryota</taxon>
        <taxon>Fungi</taxon>
        <taxon>Dikarya</taxon>
        <taxon>Basidiomycota</taxon>
        <taxon>Agaricomycotina</taxon>
        <taxon>Agaricomycetes</taxon>
        <taxon>Hymenochaetales</taxon>
        <taxon>Hymenochaetaceae</taxon>
        <taxon>Sanghuangporus</taxon>
    </lineage>
</organism>
<feature type="region of interest" description="Disordered" evidence="1">
    <location>
        <begin position="118"/>
        <end position="175"/>
    </location>
</feature>
<comment type="caution">
    <text evidence="2">The sequence shown here is derived from an EMBL/GenBank/DDBJ whole genome shotgun (WGS) entry which is preliminary data.</text>
</comment>
<proteinExistence type="predicted"/>
<evidence type="ECO:0000313" key="3">
    <source>
        <dbReference type="Proteomes" id="UP000757232"/>
    </source>
</evidence>
<feature type="compositionally biased region" description="Acidic residues" evidence="1">
    <location>
        <begin position="253"/>
        <end position="262"/>
    </location>
</feature>
<sequence>MLLVQQPQHMPSAALMPLFKQFNTSPSHRRNPSAPAAVIQGQVHPTNRPGLLSISKPAPTRQPRHATPRQHKSRPQLQQQQQGLSPERQRGRNNLAKDKSASGLRQLFLLWYRTISKPRAGHGGRGRQASPSPIPQPEQASTDETVAISYSSKPVSSTPASTVLSAPSGKLAKRRNRASVPFPFSASTPSVVPKASKQSAQVPPPCSKPVPVPGKGAKAKMSVLPISRSDPVLSHFPRTPARRAVVDAFPICDDNDDDDDDLIDRPSTPSPSGRKGASGTWHHSSLYNSDSEDGGPKTAPISMKEGVAKQYFPSPVPSPSHPAHKRTPSVPVDSVFDLSFNSDNELNVTEMSALFGRASSHRPRYDGSVRSTSTPLRKPDPAFNKFASPMFQNSPSPEQLPPPTFSLAKMKKAALVSEAN</sequence>
<feature type="compositionally biased region" description="Polar residues" evidence="1">
    <location>
        <begin position="138"/>
        <end position="165"/>
    </location>
</feature>
<keyword evidence="3" id="KW-1185">Reference proteome</keyword>
<feature type="region of interest" description="Disordered" evidence="1">
    <location>
        <begin position="250"/>
        <end position="331"/>
    </location>
</feature>
<dbReference type="Proteomes" id="UP000757232">
    <property type="component" value="Unassembled WGS sequence"/>
</dbReference>
<gene>
    <name evidence="2" type="ORF">A7U60_g5351</name>
</gene>
<dbReference type="AlphaFoldDB" id="A0A9Q5HWR4"/>
<accession>A0A9Q5HWR4</accession>
<evidence type="ECO:0000256" key="1">
    <source>
        <dbReference type="SAM" id="MobiDB-lite"/>
    </source>
</evidence>
<feature type="region of interest" description="Disordered" evidence="1">
    <location>
        <begin position="360"/>
        <end position="404"/>
    </location>
</feature>
<reference evidence="2" key="1">
    <citation type="submission" date="2016-06" db="EMBL/GenBank/DDBJ databases">
        <title>Draft Genome sequence of the fungus Inonotus baumii.</title>
        <authorList>
            <person name="Zhu H."/>
            <person name="Lin W."/>
        </authorList>
    </citation>
    <scope>NUCLEOTIDE SEQUENCE</scope>
    <source>
        <strain evidence="2">821</strain>
    </source>
</reference>
<feature type="compositionally biased region" description="Basic and acidic residues" evidence="1">
    <location>
        <begin position="87"/>
        <end position="100"/>
    </location>
</feature>
<feature type="compositionally biased region" description="Low complexity" evidence="1">
    <location>
        <begin position="75"/>
        <end position="86"/>
    </location>
</feature>
<feature type="region of interest" description="Disordered" evidence="1">
    <location>
        <begin position="187"/>
        <end position="217"/>
    </location>
</feature>
<dbReference type="EMBL" id="LNZH02000191">
    <property type="protein sequence ID" value="OCB87446.1"/>
    <property type="molecule type" value="Genomic_DNA"/>
</dbReference>
<name>A0A9Q5HWR4_SANBA</name>